<gene>
    <name evidence="2" type="ORF">G5C60_09485</name>
</gene>
<keyword evidence="3" id="KW-1185">Reference proteome</keyword>
<feature type="region of interest" description="Disordered" evidence="1">
    <location>
        <begin position="1"/>
        <end position="32"/>
    </location>
</feature>
<protein>
    <submittedName>
        <fullName evidence="2">Uncharacterized protein</fullName>
    </submittedName>
</protein>
<accession>A0A6G4V1F2</accession>
<proteinExistence type="predicted"/>
<comment type="caution">
    <text evidence="2">The sequence shown here is derived from an EMBL/GenBank/DDBJ whole genome shotgun (WGS) entry which is preliminary data.</text>
</comment>
<dbReference type="Proteomes" id="UP000472335">
    <property type="component" value="Unassembled WGS sequence"/>
</dbReference>
<reference evidence="2 3" key="1">
    <citation type="submission" date="2020-02" db="EMBL/GenBank/DDBJ databases">
        <title>Whole-genome analyses of novel actinobacteria.</title>
        <authorList>
            <person name="Sahin N."/>
            <person name="Gencbay T."/>
        </authorList>
    </citation>
    <scope>NUCLEOTIDE SEQUENCE [LARGE SCALE GENOMIC DNA]</scope>
    <source>
        <strain evidence="2 3">HC44</strain>
    </source>
</reference>
<evidence type="ECO:0000313" key="2">
    <source>
        <dbReference type="EMBL" id="NGO07878.1"/>
    </source>
</evidence>
<dbReference type="RefSeq" id="WP_165256736.1">
    <property type="nucleotide sequence ID" value="NZ_JAAKZY010000021.1"/>
</dbReference>
<dbReference type="EMBL" id="JAAKZY010000021">
    <property type="protein sequence ID" value="NGO07878.1"/>
    <property type="molecule type" value="Genomic_DNA"/>
</dbReference>
<evidence type="ECO:0000313" key="3">
    <source>
        <dbReference type="Proteomes" id="UP000472335"/>
    </source>
</evidence>
<sequence>MIDGIEELRAPLTGRGAHQPATSLPGTVRWSGELTDGDVVPGTVGAGPTACPALGRGRIQAAGVLRGWQERESAEAQLKLFPMRHS</sequence>
<name>A0A6G4V1F2_9ACTN</name>
<organism evidence="2 3">
    <name type="scientific">Streptomyces scabichelini</name>
    <dbReference type="NCBI Taxonomy" id="2711217"/>
    <lineage>
        <taxon>Bacteria</taxon>
        <taxon>Bacillati</taxon>
        <taxon>Actinomycetota</taxon>
        <taxon>Actinomycetes</taxon>
        <taxon>Kitasatosporales</taxon>
        <taxon>Streptomycetaceae</taxon>
        <taxon>Streptomyces</taxon>
    </lineage>
</organism>
<dbReference type="AlphaFoldDB" id="A0A6G4V1F2"/>
<evidence type="ECO:0000256" key="1">
    <source>
        <dbReference type="SAM" id="MobiDB-lite"/>
    </source>
</evidence>